<dbReference type="AlphaFoldDB" id="A0A940PXI7"/>
<proteinExistence type="inferred from homology"/>
<dbReference type="RefSeq" id="WP_209705758.1">
    <property type="nucleotide sequence ID" value="NZ_JAFIDA010000001.1"/>
</dbReference>
<organism evidence="3 4">
    <name type="scientific">Leucobacter exalbidus</name>
    <dbReference type="NCBI Taxonomy" id="662960"/>
    <lineage>
        <taxon>Bacteria</taxon>
        <taxon>Bacillati</taxon>
        <taxon>Actinomycetota</taxon>
        <taxon>Actinomycetes</taxon>
        <taxon>Micrococcales</taxon>
        <taxon>Microbacteriaceae</taxon>
        <taxon>Leucobacter</taxon>
    </lineage>
</organism>
<dbReference type="InterPro" id="IPR051122">
    <property type="entry name" value="SDR_DHRS6-like"/>
</dbReference>
<reference evidence="3" key="1">
    <citation type="submission" date="2021-02" db="EMBL/GenBank/DDBJ databases">
        <title>Sequencing the genomes of 1000 actinobacteria strains.</title>
        <authorList>
            <person name="Klenk H.-P."/>
        </authorList>
    </citation>
    <scope>NUCLEOTIDE SEQUENCE</scope>
    <source>
        <strain evidence="3">DSM 22850</strain>
    </source>
</reference>
<dbReference type="PANTHER" id="PTHR43477:SF1">
    <property type="entry name" value="DIHYDROANTICAPSIN 7-DEHYDROGENASE"/>
    <property type="match status" value="1"/>
</dbReference>
<protein>
    <submittedName>
        <fullName evidence="3">Short-subunit dehydrogenase</fullName>
    </submittedName>
</protein>
<dbReference type="PANTHER" id="PTHR43477">
    <property type="entry name" value="DIHYDROANTICAPSIN 7-DEHYDROGENASE"/>
    <property type="match status" value="1"/>
</dbReference>
<comment type="caution">
    <text evidence="3">The sequence shown here is derived from an EMBL/GenBank/DDBJ whole genome shotgun (WGS) entry which is preliminary data.</text>
</comment>
<comment type="similarity">
    <text evidence="1">Belongs to the short-chain dehydrogenases/reductases (SDR) family.</text>
</comment>
<evidence type="ECO:0000313" key="4">
    <source>
        <dbReference type="Proteomes" id="UP000675163"/>
    </source>
</evidence>
<dbReference type="EMBL" id="JAFIDA010000001">
    <property type="protein sequence ID" value="MBP1326931.1"/>
    <property type="molecule type" value="Genomic_DNA"/>
</dbReference>
<keyword evidence="2" id="KW-0560">Oxidoreductase</keyword>
<name>A0A940PXI7_9MICO</name>
<evidence type="ECO:0000256" key="1">
    <source>
        <dbReference type="ARBA" id="ARBA00006484"/>
    </source>
</evidence>
<accession>A0A940PXI7</accession>
<keyword evidence="4" id="KW-1185">Reference proteome</keyword>
<dbReference type="GO" id="GO:0016491">
    <property type="term" value="F:oxidoreductase activity"/>
    <property type="evidence" value="ECO:0007669"/>
    <property type="project" value="UniProtKB-KW"/>
</dbReference>
<gene>
    <name evidence="3" type="ORF">JOF28_002163</name>
</gene>
<dbReference type="Gene3D" id="3.40.50.720">
    <property type="entry name" value="NAD(P)-binding Rossmann-like Domain"/>
    <property type="match status" value="1"/>
</dbReference>
<dbReference type="InterPro" id="IPR002347">
    <property type="entry name" value="SDR_fam"/>
</dbReference>
<dbReference type="CDD" id="cd05233">
    <property type="entry name" value="SDR_c"/>
    <property type="match status" value="1"/>
</dbReference>
<dbReference type="Pfam" id="PF00106">
    <property type="entry name" value="adh_short"/>
    <property type="match status" value="1"/>
</dbReference>
<dbReference type="PRINTS" id="PR00081">
    <property type="entry name" value="GDHRDH"/>
</dbReference>
<dbReference type="SUPFAM" id="SSF51735">
    <property type="entry name" value="NAD(P)-binding Rossmann-fold domains"/>
    <property type="match status" value="1"/>
</dbReference>
<dbReference type="Proteomes" id="UP000675163">
    <property type="component" value="Unassembled WGS sequence"/>
</dbReference>
<evidence type="ECO:0000256" key="2">
    <source>
        <dbReference type="ARBA" id="ARBA00023002"/>
    </source>
</evidence>
<sequence>MTPVILLTGGMSAAGVAVAEELLGRGIAVVIVSQSAASAAPVSVNALTATHFSADLTDGKEVTQLSADIARLGLEVIGLVHLVGGWAGGKGITGQSDEKYDLLAASFHSLRNVSREFHDGLLKTASPRVITVSSPIARRPTPSSANYAAVKAASEAWTLALDPALRTADDPGGASIIITDSLSGREASFARLVADTLAAPVSRVAGKHILHV</sequence>
<evidence type="ECO:0000313" key="3">
    <source>
        <dbReference type="EMBL" id="MBP1326931.1"/>
    </source>
</evidence>
<dbReference type="InterPro" id="IPR036291">
    <property type="entry name" value="NAD(P)-bd_dom_sf"/>
</dbReference>